<dbReference type="InterPro" id="IPR037518">
    <property type="entry name" value="MPN"/>
</dbReference>
<evidence type="ECO:0000256" key="3">
    <source>
        <dbReference type="ARBA" id="ARBA00022801"/>
    </source>
</evidence>
<evidence type="ECO:0000256" key="4">
    <source>
        <dbReference type="ARBA" id="ARBA00022833"/>
    </source>
</evidence>
<dbReference type="SUPFAM" id="SSF102712">
    <property type="entry name" value="JAB1/MPN domain"/>
    <property type="match status" value="1"/>
</dbReference>
<organism evidence="8 9">
    <name type="scientific">Tenuifilum thalassicum</name>
    <dbReference type="NCBI Taxonomy" id="2590900"/>
    <lineage>
        <taxon>Bacteria</taxon>
        <taxon>Pseudomonadati</taxon>
        <taxon>Bacteroidota</taxon>
        <taxon>Bacteroidia</taxon>
        <taxon>Bacteroidales</taxon>
        <taxon>Tenuifilaceae</taxon>
        <taxon>Tenuifilum</taxon>
    </lineage>
</organism>
<evidence type="ECO:0000256" key="6">
    <source>
        <dbReference type="RuleBase" id="RU003797"/>
    </source>
</evidence>
<evidence type="ECO:0000256" key="1">
    <source>
        <dbReference type="ARBA" id="ARBA00022670"/>
    </source>
</evidence>
<dbReference type="InterPro" id="IPR046778">
    <property type="entry name" value="UPF0758_N"/>
</dbReference>
<sequence>MESYSKRLTIKDLAEDDRPREKMERKGAASLSDAELIGILLRVGNANETAVEVAQRLLSSVNQSLNELARLSLGQLTRIKGIGKTKAITILAALELGRRRSAEGAVNRERIFSSKSVIEIFQPMLSDLPYEEFWVLLLNKSNKVIERAKLSQGGVGGTVVDPKIVLKLAVERLASALIVVHNHPSGNPQPSDKDIALTKKLRNASEFFDISLLDHVIITDGECYSFADNGII</sequence>
<dbReference type="GO" id="GO:0046872">
    <property type="term" value="F:metal ion binding"/>
    <property type="evidence" value="ECO:0007669"/>
    <property type="project" value="UniProtKB-KW"/>
</dbReference>
<dbReference type="PROSITE" id="PS01302">
    <property type="entry name" value="UPF0758"/>
    <property type="match status" value="1"/>
</dbReference>
<dbReference type="Pfam" id="PF20582">
    <property type="entry name" value="UPF0758_N"/>
    <property type="match status" value="1"/>
</dbReference>
<reference evidence="8 9" key="1">
    <citation type="submission" date="2019-07" db="EMBL/GenBank/DDBJ databases">
        <title>Thalassofilum flectens gen. nov., sp. nov., a novel moderate thermophilic anaerobe from a shallow sea hot spring in Kunashir Island (Russia), representing a new family in the order Bacteroidales, and proposal of Thalassofilacea fam. nov.</title>
        <authorList>
            <person name="Kochetkova T.V."/>
            <person name="Podosokorskaya O.A."/>
            <person name="Novikov A."/>
            <person name="Elcheninov A.G."/>
            <person name="Toshchakov S.V."/>
            <person name="Kublanov I.V."/>
        </authorList>
    </citation>
    <scope>NUCLEOTIDE SEQUENCE [LARGE SCALE GENOMIC DNA]</scope>
    <source>
        <strain evidence="8 9">38-H</strain>
    </source>
</reference>
<keyword evidence="2" id="KW-0479">Metal-binding</keyword>
<evidence type="ECO:0000256" key="5">
    <source>
        <dbReference type="ARBA" id="ARBA00023049"/>
    </source>
</evidence>
<dbReference type="PANTHER" id="PTHR30471:SF3">
    <property type="entry name" value="UPF0758 PROTEIN YEES-RELATED"/>
    <property type="match status" value="1"/>
</dbReference>
<gene>
    <name evidence="8" type="ORF">FHG85_00510</name>
</gene>
<dbReference type="InterPro" id="IPR010994">
    <property type="entry name" value="RuvA_2-like"/>
</dbReference>
<dbReference type="CDD" id="cd08071">
    <property type="entry name" value="MPN_DUF2466"/>
    <property type="match status" value="1"/>
</dbReference>
<dbReference type="Proteomes" id="UP000500961">
    <property type="component" value="Chromosome"/>
</dbReference>
<dbReference type="SUPFAM" id="SSF47781">
    <property type="entry name" value="RuvA domain 2-like"/>
    <property type="match status" value="1"/>
</dbReference>
<dbReference type="InterPro" id="IPR001405">
    <property type="entry name" value="UPF0758"/>
</dbReference>
<keyword evidence="3" id="KW-0378">Hydrolase</keyword>
<evidence type="ECO:0000259" key="7">
    <source>
        <dbReference type="PROSITE" id="PS50249"/>
    </source>
</evidence>
<dbReference type="InterPro" id="IPR025657">
    <property type="entry name" value="RadC_JAB"/>
</dbReference>
<dbReference type="AlphaFoldDB" id="A0A7D3XTD6"/>
<dbReference type="PANTHER" id="PTHR30471">
    <property type="entry name" value="DNA REPAIR PROTEIN RADC"/>
    <property type="match status" value="1"/>
</dbReference>
<dbReference type="GO" id="GO:0008237">
    <property type="term" value="F:metallopeptidase activity"/>
    <property type="evidence" value="ECO:0007669"/>
    <property type="project" value="UniProtKB-KW"/>
</dbReference>
<evidence type="ECO:0000313" key="9">
    <source>
        <dbReference type="Proteomes" id="UP000500961"/>
    </source>
</evidence>
<dbReference type="InterPro" id="IPR020891">
    <property type="entry name" value="UPF0758_CS"/>
</dbReference>
<evidence type="ECO:0000313" key="8">
    <source>
        <dbReference type="EMBL" id="QKG78811.1"/>
    </source>
</evidence>
<dbReference type="KEGG" id="ttz:FHG85_00510"/>
<keyword evidence="9" id="KW-1185">Reference proteome</keyword>
<feature type="domain" description="MPN" evidence="7">
    <location>
        <begin position="110"/>
        <end position="232"/>
    </location>
</feature>
<dbReference type="NCBIfam" id="NF000642">
    <property type="entry name" value="PRK00024.1"/>
    <property type="match status" value="1"/>
</dbReference>
<dbReference type="EMBL" id="CP041345">
    <property type="protein sequence ID" value="QKG78811.1"/>
    <property type="molecule type" value="Genomic_DNA"/>
</dbReference>
<proteinExistence type="inferred from homology"/>
<keyword evidence="1" id="KW-0645">Protease</keyword>
<dbReference type="NCBIfam" id="TIGR00608">
    <property type="entry name" value="radc"/>
    <property type="match status" value="1"/>
</dbReference>
<dbReference type="GO" id="GO:0006508">
    <property type="term" value="P:proteolysis"/>
    <property type="evidence" value="ECO:0007669"/>
    <property type="project" value="UniProtKB-KW"/>
</dbReference>
<accession>A0A7D3XTD6</accession>
<dbReference type="RefSeq" id="WP_173072326.1">
    <property type="nucleotide sequence ID" value="NZ_CP041345.1"/>
</dbReference>
<keyword evidence="4" id="KW-0862">Zinc</keyword>
<name>A0A7D3XTD6_9BACT</name>
<comment type="similarity">
    <text evidence="6">Belongs to the UPF0758 family.</text>
</comment>
<evidence type="ECO:0000256" key="2">
    <source>
        <dbReference type="ARBA" id="ARBA00022723"/>
    </source>
</evidence>
<dbReference type="Pfam" id="PF04002">
    <property type="entry name" value="RadC"/>
    <property type="match status" value="1"/>
</dbReference>
<keyword evidence="5" id="KW-0482">Metalloprotease</keyword>
<protein>
    <submittedName>
        <fullName evidence="8">JAB domain-containing protein</fullName>
    </submittedName>
</protein>
<dbReference type="Gene3D" id="3.40.140.10">
    <property type="entry name" value="Cytidine Deaminase, domain 2"/>
    <property type="match status" value="1"/>
</dbReference>
<dbReference type="PROSITE" id="PS50249">
    <property type="entry name" value="MPN"/>
    <property type="match status" value="1"/>
</dbReference>